<dbReference type="Gene3D" id="3.40.47.10">
    <property type="match status" value="1"/>
</dbReference>
<dbReference type="PANTHER" id="PTHR42870:SF1">
    <property type="entry name" value="NON-SPECIFIC LIPID-TRANSFER PROTEIN-LIKE 2"/>
    <property type="match status" value="1"/>
</dbReference>
<dbReference type="InterPro" id="IPR055140">
    <property type="entry name" value="Thiolase_C_2"/>
</dbReference>
<evidence type="ECO:0000259" key="1">
    <source>
        <dbReference type="Pfam" id="PF22691"/>
    </source>
</evidence>
<feature type="domain" description="Thiolase C-terminal" evidence="1">
    <location>
        <begin position="244"/>
        <end position="352"/>
    </location>
</feature>
<proteinExistence type="predicted"/>
<sequence length="372" mass="38901">MAGIGGTRFFKRGTGQAEKRMLLEAVLGACADAGLDPREIDGFTTYGDGHDEGPVLATSLGVRDFRFSVISTGGGGGIAGAIAAASAAIAAGFAEHVIVYRALAQEESGRQEFVRYHFTSTYRAQGVVSAVQSGSLRTRRMLDFEGVPASAIEEFTRAVHFHGSANPDGLAYGRPLSAEKYAAGRVIASPQRVYDCSREADGAFAVLVTSAEKARKLKQVPAYILGVEQSGYGEDAGNSDPYATSGLIPAARRLWERTGFGPRDVDVAQVYENTAGPAVQALIDHGFTTFAEAAGFFTFDNLVAPKGGLPVNTAGGNMAAGFVHGMGLPVEAVRQIRGTSVNQVPDARLSLFIAGPQAQLTGSVLFGTEATL</sequence>
<name>A0ABN3UP74_9ACTN</name>
<dbReference type="PANTHER" id="PTHR42870">
    <property type="entry name" value="ACETYL-COA C-ACETYLTRANSFERASE"/>
    <property type="match status" value="1"/>
</dbReference>
<dbReference type="EMBL" id="BAAATZ010000033">
    <property type="protein sequence ID" value="GAA2736670.1"/>
    <property type="molecule type" value="Genomic_DNA"/>
</dbReference>
<protein>
    <submittedName>
        <fullName evidence="2">Lipid-transfer protein</fullName>
    </submittedName>
</protein>
<reference evidence="2 3" key="1">
    <citation type="journal article" date="2019" name="Int. J. Syst. Evol. Microbiol.">
        <title>The Global Catalogue of Microorganisms (GCM) 10K type strain sequencing project: providing services to taxonomists for standard genome sequencing and annotation.</title>
        <authorList>
            <consortium name="The Broad Institute Genomics Platform"/>
            <consortium name="The Broad Institute Genome Sequencing Center for Infectious Disease"/>
            <person name="Wu L."/>
            <person name="Ma J."/>
        </authorList>
    </citation>
    <scope>NUCLEOTIDE SEQUENCE [LARGE SCALE GENOMIC DNA]</scope>
    <source>
        <strain evidence="2 3">JCM 8201</strain>
    </source>
</reference>
<keyword evidence="3" id="KW-1185">Reference proteome</keyword>
<dbReference type="Proteomes" id="UP001501842">
    <property type="component" value="Unassembled WGS sequence"/>
</dbReference>
<evidence type="ECO:0000313" key="2">
    <source>
        <dbReference type="EMBL" id="GAA2736670.1"/>
    </source>
</evidence>
<dbReference type="Pfam" id="PF22691">
    <property type="entry name" value="Thiolase_C_1"/>
    <property type="match status" value="1"/>
</dbReference>
<accession>A0ABN3UP74</accession>
<evidence type="ECO:0000313" key="3">
    <source>
        <dbReference type="Proteomes" id="UP001501842"/>
    </source>
</evidence>
<organism evidence="2 3">
    <name type="scientific">Actinocorallia aurantiaca</name>
    <dbReference type="NCBI Taxonomy" id="46204"/>
    <lineage>
        <taxon>Bacteria</taxon>
        <taxon>Bacillati</taxon>
        <taxon>Actinomycetota</taxon>
        <taxon>Actinomycetes</taxon>
        <taxon>Streptosporangiales</taxon>
        <taxon>Thermomonosporaceae</taxon>
        <taxon>Actinocorallia</taxon>
    </lineage>
</organism>
<dbReference type="InterPro" id="IPR016039">
    <property type="entry name" value="Thiolase-like"/>
</dbReference>
<dbReference type="SUPFAM" id="SSF53901">
    <property type="entry name" value="Thiolase-like"/>
    <property type="match status" value="2"/>
</dbReference>
<gene>
    <name evidence="2" type="ORF">GCM10010439_64330</name>
</gene>
<comment type="caution">
    <text evidence="2">The sequence shown here is derived from an EMBL/GenBank/DDBJ whole genome shotgun (WGS) entry which is preliminary data.</text>
</comment>